<feature type="domain" description="Manganese/iron superoxide dismutase C-terminal" evidence="9">
    <location>
        <begin position="93"/>
        <end position="189"/>
    </location>
</feature>
<reference evidence="10 11" key="1">
    <citation type="journal article" date="2015" name="Nature">
        <title>rRNA introns, odd ribosomes, and small enigmatic genomes across a large radiation of phyla.</title>
        <authorList>
            <person name="Brown C.T."/>
            <person name="Hug L.A."/>
            <person name="Thomas B.C."/>
            <person name="Sharon I."/>
            <person name="Castelle C.J."/>
            <person name="Singh A."/>
            <person name="Wilkins M.J."/>
            <person name="Williams K.H."/>
            <person name="Banfield J.F."/>
        </authorList>
    </citation>
    <scope>NUCLEOTIDE SEQUENCE [LARGE SCALE GENOMIC DNA]</scope>
</reference>
<dbReference type="InterPro" id="IPR019832">
    <property type="entry name" value="Mn/Fe_SOD_C"/>
</dbReference>
<feature type="binding site" evidence="6">
    <location>
        <position position="26"/>
    </location>
    <ligand>
        <name>Mn(2+)</name>
        <dbReference type="ChEBI" id="CHEBI:29035"/>
    </ligand>
</feature>
<dbReference type="EMBL" id="LCMS01000002">
    <property type="protein sequence ID" value="KKU41657.1"/>
    <property type="molecule type" value="Genomic_DNA"/>
</dbReference>
<evidence type="ECO:0000259" key="9">
    <source>
        <dbReference type="Pfam" id="PF02777"/>
    </source>
</evidence>
<organism evidence="10 11">
    <name type="scientific">Candidatus Uhrbacteria bacterium GW2011_GWE2_46_68</name>
    <dbReference type="NCBI Taxonomy" id="1618994"/>
    <lineage>
        <taxon>Bacteria</taxon>
        <taxon>Candidatus Uhriibacteriota</taxon>
    </lineage>
</organism>
<dbReference type="Gene3D" id="3.55.40.20">
    <property type="entry name" value="Iron/manganese superoxide dismutase, C-terminal domain"/>
    <property type="match status" value="1"/>
</dbReference>
<dbReference type="Pfam" id="PF02777">
    <property type="entry name" value="Sod_Fe_C"/>
    <property type="match status" value="1"/>
</dbReference>
<dbReference type="PIRSF" id="PIRSF000349">
    <property type="entry name" value="SODismutase"/>
    <property type="match status" value="1"/>
</dbReference>
<dbReference type="GO" id="GO:0004784">
    <property type="term" value="F:superoxide dismutase activity"/>
    <property type="evidence" value="ECO:0007669"/>
    <property type="project" value="UniProtKB-EC"/>
</dbReference>
<dbReference type="Pfam" id="PF00081">
    <property type="entry name" value="Sod_Fe_N"/>
    <property type="match status" value="1"/>
</dbReference>
<dbReference type="InterPro" id="IPR036314">
    <property type="entry name" value="SOD_C_sf"/>
</dbReference>
<comment type="catalytic activity">
    <reaction evidence="7">
        <text>2 superoxide + 2 H(+) = H2O2 + O2</text>
        <dbReference type="Rhea" id="RHEA:20696"/>
        <dbReference type="ChEBI" id="CHEBI:15378"/>
        <dbReference type="ChEBI" id="CHEBI:15379"/>
        <dbReference type="ChEBI" id="CHEBI:16240"/>
        <dbReference type="ChEBI" id="CHEBI:18421"/>
        <dbReference type="EC" id="1.15.1.1"/>
    </reaction>
</comment>
<gene>
    <name evidence="10" type="ORF">UX57_C0002G0026</name>
</gene>
<evidence type="ECO:0000256" key="1">
    <source>
        <dbReference type="ARBA" id="ARBA00008714"/>
    </source>
</evidence>
<dbReference type="PATRIC" id="fig|1618994.3.peg.109"/>
<comment type="function">
    <text evidence="7">Destroys radicals which are normally produced within the cells and which are toxic to biological systems.</text>
</comment>
<evidence type="ECO:0000256" key="4">
    <source>
        <dbReference type="ARBA" id="ARBA00023002"/>
    </source>
</evidence>
<proteinExistence type="inferred from homology"/>
<evidence type="ECO:0000256" key="3">
    <source>
        <dbReference type="ARBA" id="ARBA00022723"/>
    </source>
</evidence>
<dbReference type="SUPFAM" id="SSF46609">
    <property type="entry name" value="Fe,Mn superoxide dismutase (SOD), N-terminal domain"/>
    <property type="match status" value="1"/>
</dbReference>
<dbReference type="EC" id="1.15.1.1" evidence="2 7"/>
<feature type="binding site" evidence="6">
    <location>
        <position position="158"/>
    </location>
    <ligand>
        <name>Mn(2+)</name>
        <dbReference type="ChEBI" id="CHEBI:29035"/>
    </ligand>
</feature>
<dbReference type="InterPro" id="IPR036324">
    <property type="entry name" value="Mn/Fe_SOD_N_sf"/>
</dbReference>
<feature type="binding site" evidence="6">
    <location>
        <position position="162"/>
    </location>
    <ligand>
        <name>Mn(2+)</name>
        <dbReference type="ChEBI" id="CHEBI:29035"/>
    </ligand>
</feature>
<comment type="similarity">
    <text evidence="1 7">Belongs to the iron/manganese superoxide dismutase family.</text>
</comment>
<keyword evidence="3 6" id="KW-0479">Metal-binding</keyword>
<protein>
    <recommendedName>
        <fullName evidence="2 7">Superoxide dismutase</fullName>
        <ecNumber evidence="2 7">1.15.1.1</ecNumber>
    </recommendedName>
</protein>
<dbReference type="InterPro" id="IPR019831">
    <property type="entry name" value="Mn/Fe_SOD_N"/>
</dbReference>
<dbReference type="InterPro" id="IPR019833">
    <property type="entry name" value="Mn/Fe_SOD_BS"/>
</dbReference>
<evidence type="ECO:0000256" key="2">
    <source>
        <dbReference type="ARBA" id="ARBA00012682"/>
    </source>
</evidence>
<dbReference type="PANTHER" id="PTHR42769:SF3">
    <property type="entry name" value="SUPEROXIDE DISMUTASE [FE] 2, CHLOROPLASTIC"/>
    <property type="match status" value="1"/>
</dbReference>
<dbReference type="PRINTS" id="PR01703">
    <property type="entry name" value="MNSODISMTASE"/>
</dbReference>
<sequence>MFSLPSLPFDSNALKEFLSKETFDYHHGKHHAGYVATLNAMIENTPWAEKTLEKIIEGTRGNTPSIFHPAAQHFNHAFFWNCLSSETQSIPESLQKRLSASFKSENEFTRIFTDTALALFGSGWIWLVQNPDTTLGILSTTNAETPVATSQKPLLTLDLWEHAYYIDYRNDRARFVENFWNHINWNYVTSLLS</sequence>
<name>A0A0G1QA44_9BACT</name>
<dbReference type="Proteomes" id="UP000034795">
    <property type="component" value="Unassembled WGS sequence"/>
</dbReference>
<dbReference type="FunFam" id="1.10.287.990:FF:000002">
    <property type="entry name" value="Superoxide dismutase"/>
    <property type="match status" value="1"/>
</dbReference>
<evidence type="ECO:0000256" key="6">
    <source>
        <dbReference type="PIRSR" id="PIRSR000349-1"/>
    </source>
</evidence>
<keyword evidence="5" id="KW-0408">Iron</keyword>
<feature type="binding site" evidence="6">
    <location>
        <position position="76"/>
    </location>
    <ligand>
        <name>Mn(2+)</name>
        <dbReference type="ChEBI" id="CHEBI:29035"/>
    </ligand>
</feature>
<accession>A0A0G1QA44</accession>
<evidence type="ECO:0000313" key="11">
    <source>
        <dbReference type="Proteomes" id="UP000034795"/>
    </source>
</evidence>
<dbReference type="Gene3D" id="1.10.287.990">
    <property type="entry name" value="Fe,Mn superoxide dismutase (SOD) domain"/>
    <property type="match status" value="1"/>
</dbReference>
<dbReference type="InterPro" id="IPR001189">
    <property type="entry name" value="Mn/Fe_SOD"/>
</dbReference>
<feature type="domain" description="Manganese/iron superoxide dismutase N-terminal" evidence="8">
    <location>
        <begin position="2"/>
        <end position="84"/>
    </location>
</feature>
<evidence type="ECO:0000256" key="5">
    <source>
        <dbReference type="ARBA" id="ARBA00023004"/>
    </source>
</evidence>
<dbReference type="STRING" id="1618994.UX57_C0002G0026"/>
<keyword evidence="4 7" id="KW-0560">Oxidoreductase</keyword>
<evidence type="ECO:0000313" key="10">
    <source>
        <dbReference type="EMBL" id="KKU41657.1"/>
    </source>
</evidence>
<dbReference type="PANTHER" id="PTHR42769">
    <property type="entry name" value="SUPEROXIDE DISMUTASE"/>
    <property type="match status" value="1"/>
</dbReference>
<dbReference type="GO" id="GO:0046872">
    <property type="term" value="F:metal ion binding"/>
    <property type="evidence" value="ECO:0007669"/>
    <property type="project" value="UniProtKB-KW"/>
</dbReference>
<comment type="caution">
    <text evidence="10">The sequence shown here is derived from an EMBL/GenBank/DDBJ whole genome shotgun (WGS) entry which is preliminary data.</text>
</comment>
<dbReference type="PROSITE" id="PS00088">
    <property type="entry name" value="SOD_MN"/>
    <property type="match status" value="1"/>
</dbReference>
<dbReference type="AlphaFoldDB" id="A0A0G1QA44"/>
<dbReference type="SUPFAM" id="SSF54719">
    <property type="entry name" value="Fe,Mn superoxide dismutase (SOD), C-terminal domain"/>
    <property type="match status" value="1"/>
</dbReference>
<evidence type="ECO:0000259" key="8">
    <source>
        <dbReference type="Pfam" id="PF00081"/>
    </source>
</evidence>
<evidence type="ECO:0000256" key="7">
    <source>
        <dbReference type="RuleBase" id="RU000414"/>
    </source>
</evidence>